<comment type="catalytic activity">
    <reaction evidence="7 8">
        <text>tRNA(Arg) + L-arginine + ATP = L-arginyl-tRNA(Arg) + AMP + diphosphate</text>
        <dbReference type="Rhea" id="RHEA:20301"/>
        <dbReference type="Rhea" id="RHEA-COMP:9658"/>
        <dbReference type="Rhea" id="RHEA-COMP:9673"/>
        <dbReference type="ChEBI" id="CHEBI:30616"/>
        <dbReference type="ChEBI" id="CHEBI:32682"/>
        <dbReference type="ChEBI" id="CHEBI:33019"/>
        <dbReference type="ChEBI" id="CHEBI:78442"/>
        <dbReference type="ChEBI" id="CHEBI:78513"/>
        <dbReference type="ChEBI" id="CHEBI:456215"/>
        <dbReference type="EC" id="6.1.1.19"/>
    </reaction>
</comment>
<dbReference type="SMART" id="SM01016">
    <property type="entry name" value="Arg_tRNA_synt_N"/>
    <property type="match status" value="1"/>
</dbReference>
<dbReference type="PANTHER" id="PTHR11956:SF5">
    <property type="entry name" value="ARGININE--TRNA LIGASE, CYTOPLASMIC"/>
    <property type="match status" value="1"/>
</dbReference>
<dbReference type="EMBL" id="PFWS01000008">
    <property type="protein sequence ID" value="PJA47630.1"/>
    <property type="molecule type" value="Genomic_DNA"/>
</dbReference>
<dbReference type="Pfam" id="PF03485">
    <property type="entry name" value="Arg_tRNA_synt_N"/>
    <property type="match status" value="1"/>
</dbReference>
<dbReference type="FunFam" id="1.10.730.10:FF:000006">
    <property type="entry name" value="Arginyl-tRNA synthetase 2, mitochondrial"/>
    <property type="match status" value="1"/>
</dbReference>
<dbReference type="InterPro" id="IPR008909">
    <property type="entry name" value="DALR_anticod-bd"/>
</dbReference>
<dbReference type="InterPro" id="IPR009080">
    <property type="entry name" value="tRNAsynth_Ia_anticodon-bd"/>
</dbReference>
<dbReference type="GO" id="GO:0005524">
    <property type="term" value="F:ATP binding"/>
    <property type="evidence" value="ECO:0007669"/>
    <property type="project" value="UniProtKB-UniRule"/>
</dbReference>
<organism evidence="12 13">
    <name type="scientific">Candidatus Uhrbacteria bacterium CG_4_9_14_3_um_filter_36_7</name>
    <dbReference type="NCBI Taxonomy" id="1975033"/>
    <lineage>
        <taxon>Bacteria</taxon>
        <taxon>Candidatus Uhriibacteriota</taxon>
    </lineage>
</organism>
<evidence type="ECO:0000256" key="6">
    <source>
        <dbReference type="ARBA" id="ARBA00023146"/>
    </source>
</evidence>
<comment type="similarity">
    <text evidence="1 8 9">Belongs to the class-I aminoacyl-tRNA synthetase family.</text>
</comment>
<evidence type="ECO:0000259" key="11">
    <source>
        <dbReference type="SMART" id="SM01016"/>
    </source>
</evidence>
<evidence type="ECO:0000256" key="9">
    <source>
        <dbReference type="RuleBase" id="RU363038"/>
    </source>
</evidence>
<dbReference type="SUPFAM" id="SSF55190">
    <property type="entry name" value="Arginyl-tRNA synthetase (ArgRS), N-terminal 'additional' domain"/>
    <property type="match status" value="1"/>
</dbReference>
<evidence type="ECO:0000256" key="7">
    <source>
        <dbReference type="ARBA" id="ARBA00049339"/>
    </source>
</evidence>
<evidence type="ECO:0000313" key="13">
    <source>
        <dbReference type="Proteomes" id="UP000229749"/>
    </source>
</evidence>
<dbReference type="InterPro" id="IPR035684">
    <property type="entry name" value="ArgRS_core"/>
</dbReference>
<dbReference type="SUPFAM" id="SSF47323">
    <property type="entry name" value="Anticodon-binding domain of a subclass of class I aminoacyl-tRNA synthetases"/>
    <property type="match status" value="1"/>
</dbReference>
<dbReference type="Gene3D" id="1.10.730.10">
    <property type="entry name" value="Isoleucyl-tRNA Synthetase, Domain 1"/>
    <property type="match status" value="1"/>
</dbReference>
<keyword evidence="6 8" id="KW-0030">Aminoacyl-tRNA synthetase</keyword>
<dbReference type="GO" id="GO:0005737">
    <property type="term" value="C:cytoplasm"/>
    <property type="evidence" value="ECO:0007669"/>
    <property type="project" value="UniProtKB-SubCell"/>
</dbReference>
<dbReference type="HAMAP" id="MF_00123">
    <property type="entry name" value="Arg_tRNA_synth"/>
    <property type="match status" value="1"/>
</dbReference>
<evidence type="ECO:0000259" key="10">
    <source>
        <dbReference type="SMART" id="SM00836"/>
    </source>
</evidence>
<name>A0A2M7XI82_9BACT</name>
<keyword evidence="5 8" id="KW-0648">Protein biosynthesis</keyword>
<dbReference type="SUPFAM" id="SSF52374">
    <property type="entry name" value="Nucleotidylyl transferase"/>
    <property type="match status" value="1"/>
</dbReference>
<comment type="subunit">
    <text evidence="8">Monomer.</text>
</comment>
<protein>
    <recommendedName>
        <fullName evidence="8">Arginine--tRNA ligase</fullName>
        <ecNumber evidence="8">6.1.1.19</ecNumber>
    </recommendedName>
    <alternativeName>
        <fullName evidence="8">Arginyl-tRNA synthetase</fullName>
        <shortName evidence="8">ArgRS</shortName>
    </alternativeName>
</protein>
<dbReference type="Gene3D" id="3.40.50.620">
    <property type="entry name" value="HUPs"/>
    <property type="match status" value="1"/>
</dbReference>
<dbReference type="Gene3D" id="3.30.1360.70">
    <property type="entry name" value="Arginyl tRNA synthetase N-terminal domain"/>
    <property type="match status" value="1"/>
</dbReference>
<dbReference type="NCBIfam" id="TIGR00456">
    <property type="entry name" value="argS"/>
    <property type="match status" value="1"/>
</dbReference>
<gene>
    <name evidence="8 12" type="primary">argS</name>
    <name evidence="12" type="ORF">CO172_00615</name>
</gene>
<dbReference type="GO" id="GO:0006420">
    <property type="term" value="P:arginyl-tRNA aminoacylation"/>
    <property type="evidence" value="ECO:0007669"/>
    <property type="project" value="UniProtKB-UniRule"/>
</dbReference>
<dbReference type="AlphaFoldDB" id="A0A2M7XI82"/>
<dbReference type="InterPro" id="IPR014729">
    <property type="entry name" value="Rossmann-like_a/b/a_fold"/>
</dbReference>
<sequence length="569" mass="65009">MHVLHEAKQDAWKILKQAFGKGYTPSIDEIEQPPDPKMGDLAFPCFSLAKGLKRNPVEIADEIAAKIAPKGLIGKIESKGPYVNFFFDQKTFGKKLFDDIFEKGDSYGGSDIGEEKRIMVEYASLNTHKDPHIGHLRTIFLGQLLVHLFKKVGYEVIAATYIGDLGTHVSRCLWGLKKFYANIEPPKKDQNKFLGEVYVRAVQALEHEPLAKEEIDAISRDIEAKRGDNFFWWKKTREWSLREIKTIFKELNLPIDAWYFESGVTSISKKTIAHLLKKGIAKKSDGAIIIDLYEEGLGVNLLVKSDGTLLYNARDLGLAFKKQGDYHPDRSLYVVDSRQNLALQQLFVTLKRMGFEEKLEHISYEFITLKDGAMSARKGNVIRYQDFRDQMEQIAREQTLGRHPDWKTKKIEETAKVIASSAMRFSILHQDPGRKITFDMKEALSFEGCTGPYLLYTIARISSILRKASSLEKKKKNVIFSSAVEHELLVFLSFYPDILFTTAQDIHLSRISQYLFDLSKKFSSFYQTVPILQESDENKRISRLTLIQATAQVLENGLKLLGIRTLEEM</sequence>
<evidence type="ECO:0000256" key="5">
    <source>
        <dbReference type="ARBA" id="ARBA00022917"/>
    </source>
</evidence>
<dbReference type="InterPro" id="IPR036695">
    <property type="entry name" value="Arg-tRNA-synth_N_sf"/>
</dbReference>
<reference evidence="13" key="1">
    <citation type="submission" date="2017-09" db="EMBL/GenBank/DDBJ databases">
        <title>Depth-based differentiation of microbial function through sediment-hosted aquifers and enrichment of novel symbionts in the deep terrestrial subsurface.</title>
        <authorList>
            <person name="Probst A.J."/>
            <person name="Ladd B."/>
            <person name="Jarett J.K."/>
            <person name="Geller-Mcgrath D.E."/>
            <person name="Sieber C.M.K."/>
            <person name="Emerson J.B."/>
            <person name="Anantharaman K."/>
            <person name="Thomas B.C."/>
            <person name="Malmstrom R."/>
            <person name="Stieglmeier M."/>
            <person name="Klingl A."/>
            <person name="Woyke T."/>
            <person name="Ryan C.M."/>
            <person name="Banfield J.F."/>
        </authorList>
    </citation>
    <scope>NUCLEOTIDE SEQUENCE [LARGE SCALE GENOMIC DNA]</scope>
</reference>
<dbReference type="EC" id="6.1.1.19" evidence="8"/>
<dbReference type="PANTHER" id="PTHR11956">
    <property type="entry name" value="ARGINYL-TRNA SYNTHETASE"/>
    <property type="match status" value="1"/>
</dbReference>
<dbReference type="GO" id="GO:0004814">
    <property type="term" value="F:arginine-tRNA ligase activity"/>
    <property type="evidence" value="ECO:0007669"/>
    <property type="project" value="UniProtKB-UniRule"/>
</dbReference>
<dbReference type="SMART" id="SM00836">
    <property type="entry name" value="DALR_1"/>
    <property type="match status" value="1"/>
</dbReference>
<dbReference type="Proteomes" id="UP000229749">
    <property type="component" value="Unassembled WGS sequence"/>
</dbReference>
<feature type="domain" description="DALR anticodon binding" evidence="10">
    <location>
        <begin position="454"/>
        <end position="569"/>
    </location>
</feature>
<keyword evidence="2 8" id="KW-0436">Ligase</keyword>
<keyword evidence="3 8" id="KW-0547">Nucleotide-binding</keyword>
<accession>A0A2M7XI82</accession>
<dbReference type="InterPro" id="IPR005148">
    <property type="entry name" value="Arg-tRNA-synth_N"/>
</dbReference>
<evidence type="ECO:0000256" key="4">
    <source>
        <dbReference type="ARBA" id="ARBA00022840"/>
    </source>
</evidence>
<comment type="subcellular location">
    <subcellularLocation>
        <location evidence="8">Cytoplasm</location>
    </subcellularLocation>
</comment>
<comment type="caution">
    <text evidence="8">Lacks conserved residue(s) required for the propagation of feature annotation.</text>
</comment>
<evidence type="ECO:0000256" key="3">
    <source>
        <dbReference type="ARBA" id="ARBA00022741"/>
    </source>
</evidence>
<proteinExistence type="inferred from homology"/>
<evidence type="ECO:0000313" key="12">
    <source>
        <dbReference type="EMBL" id="PJA47630.1"/>
    </source>
</evidence>
<dbReference type="InterPro" id="IPR001278">
    <property type="entry name" value="Arg-tRNA-ligase"/>
</dbReference>
<keyword evidence="8" id="KW-0963">Cytoplasm</keyword>
<feature type="domain" description="Arginyl tRNA synthetase N-terminal" evidence="11">
    <location>
        <begin position="9"/>
        <end position="87"/>
    </location>
</feature>
<evidence type="ECO:0000256" key="8">
    <source>
        <dbReference type="HAMAP-Rule" id="MF_00123"/>
    </source>
</evidence>
<comment type="caution">
    <text evidence="12">The sequence shown here is derived from an EMBL/GenBank/DDBJ whole genome shotgun (WGS) entry which is preliminary data.</text>
</comment>
<dbReference type="Pfam" id="PF05746">
    <property type="entry name" value="DALR_1"/>
    <property type="match status" value="1"/>
</dbReference>
<keyword evidence="4 8" id="KW-0067">ATP-binding</keyword>
<evidence type="ECO:0000256" key="2">
    <source>
        <dbReference type="ARBA" id="ARBA00022598"/>
    </source>
</evidence>
<dbReference type="PRINTS" id="PR01038">
    <property type="entry name" value="TRNASYNTHARG"/>
</dbReference>
<dbReference type="Pfam" id="PF00750">
    <property type="entry name" value="tRNA-synt_1d"/>
    <property type="match status" value="1"/>
</dbReference>
<evidence type="ECO:0000256" key="1">
    <source>
        <dbReference type="ARBA" id="ARBA00005594"/>
    </source>
</evidence>